<keyword evidence="3" id="KW-1185">Reference proteome</keyword>
<proteinExistence type="predicted"/>
<reference evidence="3" key="1">
    <citation type="journal article" date="2019" name="Int. J. Syst. Evol. Microbiol.">
        <title>The Global Catalogue of Microorganisms (GCM) 10K type strain sequencing project: providing services to taxonomists for standard genome sequencing and annotation.</title>
        <authorList>
            <consortium name="The Broad Institute Genomics Platform"/>
            <consortium name="The Broad Institute Genome Sequencing Center for Infectious Disease"/>
            <person name="Wu L."/>
            <person name="Ma J."/>
        </authorList>
    </citation>
    <scope>NUCLEOTIDE SEQUENCE [LARGE SCALE GENOMIC DNA]</scope>
    <source>
        <strain evidence="3">JCM 9933</strain>
    </source>
</reference>
<comment type="caution">
    <text evidence="2">The sequence shown here is derived from an EMBL/GenBank/DDBJ whole genome shotgun (WGS) entry which is preliminary data.</text>
</comment>
<name>A0ABP3Q5M9_9PROT</name>
<dbReference type="Proteomes" id="UP001501588">
    <property type="component" value="Unassembled WGS sequence"/>
</dbReference>
<evidence type="ECO:0000256" key="1">
    <source>
        <dbReference type="SAM" id="MobiDB-lite"/>
    </source>
</evidence>
<gene>
    <name evidence="2" type="ORF">GCM10009416_18660</name>
</gene>
<accession>A0ABP3Q5M9</accession>
<sequence length="72" mass="7394">MAATPVGALSTTCPENGRGVHEGIPDGNGGSRGFYGAWNLAPGPVRFLEMAGRIRQSFTTAARTTAKAFAAV</sequence>
<evidence type="ECO:0000313" key="2">
    <source>
        <dbReference type="EMBL" id="GAA0580526.1"/>
    </source>
</evidence>
<feature type="region of interest" description="Disordered" evidence="1">
    <location>
        <begin position="1"/>
        <end position="25"/>
    </location>
</feature>
<protein>
    <submittedName>
        <fullName evidence="2">Uncharacterized protein</fullName>
    </submittedName>
</protein>
<evidence type="ECO:0000313" key="3">
    <source>
        <dbReference type="Proteomes" id="UP001501588"/>
    </source>
</evidence>
<organism evidence="2 3">
    <name type="scientific">Craurococcus roseus</name>
    <dbReference type="NCBI Taxonomy" id="77585"/>
    <lineage>
        <taxon>Bacteria</taxon>
        <taxon>Pseudomonadati</taxon>
        <taxon>Pseudomonadota</taxon>
        <taxon>Alphaproteobacteria</taxon>
        <taxon>Acetobacterales</taxon>
        <taxon>Acetobacteraceae</taxon>
        <taxon>Craurococcus</taxon>
    </lineage>
</organism>
<dbReference type="EMBL" id="BAAAFZ010000021">
    <property type="protein sequence ID" value="GAA0580526.1"/>
    <property type="molecule type" value="Genomic_DNA"/>
</dbReference>